<name>A0A8R7Q9R0_TRIUA</name>
<organism evidence="2 3">
    <name type="scientific">Triticum urartu</name>
    <name type="common">Red wild einkorn</name>
    <name type="synonym">Crithodium urartu</name>
    <dbReference type="NCBI Taxonomy" id="4572"/>
    <lineage>
        <taxon>Eukaryota</taxon>
        <taxon>Viridiplantae</taxon>
        <taxon>Streptophyta</taxon>
        <taxon>Embryophyta</taxon>
        <taxon>Tracheophyta</taxon>
        <taxon>Spermatophyta</taxon>
        <taxon>Magnoliopsida</taxon>
        <taxon>Liliopsida</taxon>
        <taxon>Poales</taxon>
        <taxon>Poaceae</taxon>
        <taxon>BOP clade</taxon>
        <taxon>Pooideae</taxon>
        <taxon>Triticodae</taxon>
        <taxon>Triticeae</taxon>
        <taxon>Triticinae</taxon>
        <taxon>Triticum</taxon>
    </lineage>
</organism>
<keyword evidence="3" id="KW-1185">Reference proteome</keyword>
<reference evidence="3" key="1">
    <citation type="journal article" date="2013" name="Nature">
        <title>Draft genome of the wheat A-genome progenitor Triticum urartu.</title>
        <authorList>
            <person name="Ling H.Q."/>
            <person name="Zhao S."/>
            <person name="Liu D."/>
            <person name="Wang J."/>
            <person name="Sun H."/>
            <person name="Zhang C."/>
            <person name="Fan H."/>
            <person name="Li D."/>
            <person name="Dong L."/>
            <person name="Tao Y."/>
            <person name="Gao C."/>
            <person name="Wu H."/>
            <person name="Li Y."/>
            <person name="Cui Y."/>
            <person name="Guo X."/>
            <person name="Zheng S."/>
            <person name="Wang B."/>
            <person name="Yu K."/>
            <person name="Liang Q."/>
            <person name="Yang W."/>
            <person name="Lou X."/>
            <person name="Chen J."/>
            <person name="Feng M."/>
            <person name="Jian J."/>
            <person name="Zhang X."/>
            <person name="Luo G."/>
            <person name="Jiang Y."/>
            <person name="Liu J."/>
            <person name="Wang Z."/>
            <person name="Sha Y."/>
            <person name="Zhang B."/>
            <person name="Wu H."/>
            <person name="Tang D."/>
            <person name="Shen Q."/>
            <person name="Xue P."/>
            <person name="Zou S."/>
            <person name="Wang X."/>
            <person name="Liu X."/>
            <person name="Wang F."/>
            <person name="Yang Y."/>
            <person name="An X."/>
            <person name="Dong Z."/>
            <person name="Zhang K."/>
            <person name="Zhang X."/>
            <person name="Luo M.C."/>
            <person name="Dvorak J."/>
            <person name="Tong Y."/>
            <person name="Wang J."/>
            <person name="Yang H."/>
            <person name="Li Z."/>
            <person name="Wang D."/>
            <person name="Zhang A."/>
            <person name="Wang J."/>
        </authorList>
    </citation>
    <scope>NUCLEOTIDE SEQUENCE</scope>
    <source>
        <strain evidence="3">cv. G1812</strain>
    </source>
</reference>
<evidence type="ECO:0000313" key="2">
    <source>
        <dbReference type="EnsemblPlants" id="TuG1812G0500000158.01.T01.cds353150"/>
    </source>
</evidence>
<dbReference type="AlphaFoldDB" id="A0A8R7Q9R0"/>
<evidence type="ECO:0000256" key="1">
    <source>
        <dbReference type="SAM" id="MobiDB-lite"/>
    </source>
</evidence>
<evidence type="ECO:0000313" key="3">
    <source>
        <dbReference type="Proteomes" id="UP000015106"/>
    </source>
</evidence>
<reference evidence="2" key="2">
    <citation type="submission" date="2018-03" db="EMBL/GenBank/DDBJ databases">
        <title>The Triticum urartu genome reveals the dynamic nature of wheat genome evolution.</title>
        <authorList>
            <person name="Ling H."/>
            <person name="Ma B."/>
            <person name="Shi X."/>
            <person name="Liu H."/>
            <person name="Dong L."/>
            <person name="Sun H."/>
            <person name="Cao Y."/>
            <person name="Gao Q."/>
            <person name="Zheng S."/>
            <person name="Li Y."/>
            <person name="Yu Y."/>
            <person name="Du H."/>
            <person name="Qi M."/>
            <person name="Li Y."/>
            <person name="Yu H."/>
            <person name="Cui Y."/>
            <person name="Wang N."/>
            <person name="Chen C."/>
            <person name="Wu H."/>
            <person name="Zhao Y."/>
            <person name="Zhang J."/>
            <person name="Li Y."/>
            <person name="Zhou W."/>
            <person name="Zhang B."/>
            <person name="Hu W."/>
            <person name="Eijk M."/>
            <person name="Tang J."/>
            <person name="Witsenboer H."/>
            <person name="Zhao S."/>
            <person name="Li Z."/>
            <person name="Zhang A."/>
            <person name="Wang D."/>
            <person name="Liang C."/>
        </authorList>
    </citation>
    <scope>NUCLEOTIDE SEQUENCE [LARGE SCALE GENOMIC DNA]</scope>
    <source>
        <strain evidence="2">cv. G1812</strain>
    </source>
</reference>
<dbReference type="Proteomes" id="UP000015106">
    <property type="component" value="Chromosome 5"/>
</dbReference>
<dbReference type="EnsemblPlants" id="TuG1812G0500000158.01.T01">
    <property type="protein sequence ID" value="TuG1812G0500000158.01.T01.cds353150"/>
    <property type="gene ID" value="TuG1812G0500000158.01"/>
</dbReference>
<accession>A0A8R7Q9R0</accession>
<feature type="region of interest" description="Disordered" evidence="1">
    <location>
        <begin position="1"/>
        <end position="67"/>
    </location>
</feature>
<protein>
    <submittedName>
        <fullName evidence="2">Uncharacterized protein</fullName>
    </submittedName>
</protein>
<reference evidence="2" key="3">
    <citation type="submission" date="2022-06" db="UniProtKB">
        <authorList>
            <consortium name="EnsemblPlants"/>
        </authorList>
    </citation>
    <scope>IDENTIFICATION</scope>
</reference>
<dbReference type="Gramene" id="TuG1812G0500000158.01.T01">
    <property type="protein sequence ID" value="TuG1812G0500000158.01.T01.cds353150"/>
    <property type="gene ID" value="TuG1812G0500000158.01"/>
</dbReference>
<sequence>TSNDFRSRPLSPTGDVTDRSRTPVSATTRGSPPTRRPAARTPLPLHRSRRRPPPRSPQPACHPQRVP</sequence>
<proteinExistence type="predicted"/>